<sequence>MQLCRLYACRGYCSKLIPCFTMSRRQWGVEVTSLNQSSTPLQVVLGYSRACVVTISTRPTRDLSTPADHRAGASIHYISIETMSLSLVSLTRKLASSRLLLLRLRPRPIMNHTQELSTAALHAQLASLKGKNFMSTADLSPNEIAGLLAKAQALKATYSNPETKASAPKPLRNEICSMIFQKRSTRTRMSSEVGMHLLGGQAIFLSSDDIQLGVNESLKDTALVLSRFNSLIVARVYGHDDILELGALATVPVINALSDKFHPLQMLADYMTVHEHFGTIQGLTFAWVGDGNNVLHDYMLAAPKLGANIQIATPEGYEPDPEVVDETKRLAALAGTQVVMTHDPVEAVKGAHVIATDTWISMGQEKDAQKRLKAFAGYQITNQMLTHAQENHVFLHCLPRHQDEVDDEVFYGPRSLVFNEAENRLWTVMAVYSSLLGKF</sequence>
<name>A0ACC0W680_9STRA</name>
<protein>
    <submittedName>
        <fullName evidence="1">Uncharacterized protein</fullName>
    </submittedName>
</protein>
<reference evidence="1 2" key="1">
    <citation type="journal article" date="2022" name="bioRxiv">
        <title>The genome of the oomycete Peronosclerospora sorghi, a cosmopolitan pathogen of maize and sorghum, is inflated with dispersed pseudogenes.</title>
        <authorList>
            <person name="Fletcher K."/>
            <person name="Martin F."/>
            <person name="Isakeit T."/>
            <person name="Cavanaugh K."/>
            <person name="Magill C."/>
            <person name="Michelmore R."/>
        </authorList>
    </citation>
    <scope>NUCLEOTIDE SEQUENCE [LARGE SCALE GENOMIC DNA]</scope>
    <source>
        <strain evidence="1">P6</strain>
    </source>
</reference>
<organism evidence="1 2">
    <name type="scientific">Peronosclerospora sorghi</name>
    <dbReference type="NCBI Taxonomy" id="230839"/>
    <lineage>
        <taxon>Eukaryota</taxon>
        <taxon>Sar</taxon>
        <taxon>Stramenopiles</taxon>
        <taxon>Oomycota</taxon>
        <taxon>Peronosporomycetes</taxon>
        <taxon>Peronosporales</taxon>
        <taxon>Peronosporaceae</taxon>
        <taxon>Peronosclerospora</taxon>
    </lineage>
</organism>
<dbReference type="Proteomes" id="UP001163321">
    <property type="component" value="Chromosome 3"/>
</dbReference>
<accession>A0ACC0W680</accession>
<evidence type="ECO:0000313" key="2">
    <source>
        <dbReference type="Proteomes" id="UP001163321"/>
    </source>
</evidence>
<gene>
    <name evidence="1" type="ORF">PsorP6_007359</name>
</gene>
<dbReference type="EMBL" id="CM047582">
    <property type="protein sequence ID" value="KAI9914335.1"/>
    <property type="molecule type" value="Genomic_DNA"/>
</dbReference>
<keyword evidence="2" id="KW-1185">Reference proteome</keyword>
<proteinExistence type="predicted"/>
<comment type="caution">
    <text evidence="1">The sequence shown here is derived from an EMBL/GenBank/DDBJ whole genome shotgun (WGS) entry which is preliminary data.</text>
</comment>
<evidence type="ECO:0000313" key="1">
    <source>
        <dbReference type="EMBL" id="KAI9914335.1"/>
    </source>
</evidence>